<reference evidence="3" key="1">
    <citation type="submission" date="2020-07" db="EMBL/GenBank/DDBJ databases">
        <title>Draft Genome Sequence of a Deep-Sea Yeast, Naganishia (Cryptococcus) liquefaciens strain N6.</title>
        <authorList>
            <person name="Han Y.W."/>
            <person name="Kajitani R."/>
            <person name="Morimoto H."/>
            <person name="Parhat M."/>
            <person name="Tsubouchi H."/>
            <person name="Bakenova O."/>
            <person name="Ogata M."/>
            <person name="Argunhan B."/>
            <person name="Aoki R."/>
            <person name="Kajiwara S."/>
            <person name="Itoh T."/>
            <person name="Iwasaki H."/>
        </authorList>
    </citation>
    <scope>NUCLEOTIDE SEQUENCE</scope>
    <source>
        <strain evidence="3">N6</strain>
    </source>
</reference>
<sequence>MVSAKAQSSFYDLVQGVKGKKTIGNWDVLVSYDEDSLNARLSEQADAAKLLEEIKVETTIMNARPHKLLPAHVTLNLSSPVLSFGPGDSEAHLKLKMAGSYLIDDDKTPTALPDGKFVNIRLTLSSAVGHFDEDGQFKKSDATAGGTAGTILGVPDDASLCCGLYLDFPSGSSSWSLENADGTTADGGAATEEWQLVVKGMESFLKKQETRWFLGGTKKSVANADQVRLVPEIVKFSILAADSSVSGSKGAVCMWIKVKGSNGQSNGAEGFDKFDLHPIPKDRTASVVFSHDLLINQVFKTSFESSAKDWMGTLTVATGDTDPDDSYAGIHLKAPSTLKNEDKLSFFSKEALGGDIDIIVHPEIVVKDIPSLSISWDSKIHYQDVNTGGGWGPVINNHSEFQVELRGSGTWSGSGTEIDMSTTASRVLHQRSSTNQMWSSWGNIDTKSGAVSMAINVKPIQYLLTTNLLFPNQSIFSADAIQAPAGSAQKNIAGGLACPHDLILTGNVKKKATPVVSMEARPTHIKNWFHLLSPEFYAEPLINDAARGRAASNAPAAGSLDAYKAALFSTDNNDFARGLMQNLTKDAQQDSMANLTAFLKQNNYDKLKPEELLAPIGHTPESFIAATATSQVDKAAPVDIRYFGGHYTIWEGPSRDKGVKLQISSITRQVHFRKQAFDLSPAVDANAKVTNEFSFIEGQKTYTFSCKSWLDNETGTKVRLVGTVSEPGKPAVPFLAGPPAERPKPVHGIHVMALDESDTIALVIGLASILISLATAYWTYQRAAAAQRKLLQKDGQKANEAVQRVDTMPKIASDLKDIIGKEGNAIKAQMPKVMEQLRKKVQGRWDGLDVSVKKTGLDAANLAAAETAMKDNFIDGAEKDITKEYHQALREMVDNIIKPKMDAQLSIYENAGKILDPKKDGKALVDQVVSDYVLSITMKDFVTTNPVRDVIKTVLAVERANTGTARAKTASTNYDNAKTAYDAAEKAANNAQKDLNVADYGDDKKDKKTGKTKDELEADLKQKIKDKSQADTVKQNLDTEKQTREAEKTARDAEEADRKTHEDARRKEVEKKVETGL</sequence>
<organism evidence="3 4">
    <name type="scientific">Naganishia liquefaciens</name>
    <dbReference type="NCBI Taxonomy" id="104408"/>
    <lineage>
        <taxon>Eukaryota</taxon>
        <taxon>Fungi</taxon>
        <taxon>Dikarya</taxon>
        <taxon>Basidiomycota</taxon>
        <taxon>Agaricomycotina</taxon>
        <taxon>Tremellomycetes</taxon>
        <taxon>Filobasidiales</taxon>
        <taxon>Filobasidiaceae</taxon>
        <taxon>Naganishia</taxon>
    </lineage>
</organism>
<keyword evidence="1" id="KW-0175">Coiled coil</keyword>
<proteinExistence type="predicted"/>
<feature type="compositionally biased region" description="Basic and acidic residues" evidence="2">
    <location>
        <begin position="1037"/>
        <end position="1077"/>
    </location>
</feature>
<dbReference type="OrthoDB" id="5083627at2759"/>
<evidence type="ECO:0000313" key="4">
    <source>
        <dbReference type="Proteomes" id="UP000620104"/>
    </source>
</evidence>
<dbReference type="Proteomes" id="UP000620104">
    <property type="component" value="Unassembled WGS sequence"/>
</dbReference>
<name>A0A8H3TUQ4_9TREE</name>
<evidence type="ECO:0000313" key="3">
    <source>
        <dbReference type="EMBL" id="GHJ87060.1"/>
    </source>
</evidence>
<accession>A0A8H3TUQ4</accession>
<keyword evidence="4" id="KW-1185">Reference proteome</keyword>
<gene>
    <name evidence="3" type="ORF">NliqN6_3462</name>
</gene>
<dbReference type="EMBL" id="BLZA01000020">
    <property type="protein sequence ID" value="GHJ87060.1"/>
    <property type="molecule type" value="Genomic_DNA"/>
</dbReference>
<evidence type="ECO:0000256" key="1">
    <source>
        <dbReference type="SAM" id="Coils"/>
    </source>
</evidence>
<feature type="region of interest" description="Disordered" evidence="2">
    <location>
        <begin position="1022"/>
        <end position="1077"/>
    </location>
</feature>
<comment type="caution">
    <text evidence="3">The sequence shown here is derived from an EMBL/GenBank/DDBJ whole genome shotgun (WGS) entry which is preliminary data.</text>
</comment>
<dbReference type="AlphaFoldDB" id="A0A8H3TUQ4"/>
<protein>
    <submittedName>
        <fullName evidence="3">Uncharacterized protein</fullName>
    </submittedName>
</protein>
<evidence type="ECO:0000256" key="2">
    <source>
        <dbReference type="SAM" id="MobiDB-lite"/>
    </source>
</evidence>
<feature type="coiled-coil region" evidence="1">
    <location>
        <begin position="967"/>
        <end position="994"/>
    </location>
</feature>